<dbReference type="Gene3D" id="3.40.605.10">
    <property type="entry name" value="Aldehyde Dehydrogenase, Chain A, domain 1"/>
    <property type="match status" value="1"/>
</dbReference>
<comment type="subcellular location">
    <subcellularLocation>
        <location evidence="7">Cytoplasm</location>
    </subcellularLocation>
</comment>
<protein>
    <recommendedName>
        <fullName evidence="7">Gamma-glutamyl phosphate reductase</fullName>
        <shortName evidence="7">GPR</shortName>
        <ecNumber evidence="7">1.2.1.41</ecNumber>
    </recommendedName>
    <alternativeName>
        <fullName evidence="7">Glutamate-5-semialdehyde dehydrogenase</fullName>
    </alternativeName>
    <alternativeName>
        <fullName evidence="7">Glutamyl-gamma-semialdehyde dehydrogenase</fullName>
        <shortName evidence="7">GSA dehydrogenase</shortName>
    </alternativeName>
</protein>
<keyword evidence="7" id="KW-0963">Cytoplasm</keyword>
<dbReference type="EMBL" id="OY569118">
    <property type="protein sequence ID" value="CAJ1001350.1"/>
    <property type="molecule type" value="Genomic_DNA"/>
</dbReference>
<comment type="pathway">
    <text evidence="1 7">Amino-acid biosynthesis; L-proline biosynthesis; L-glutamate 5-semialdehyde from L-glutamate: step 2/2.</text>
</comment>
<evidence type="ECO:0000256" key="7">
    <source>
        <dbReference type="HAMAP-Rule" id="MF_00412"/>
    </source>
</evidence>
<dbReference type="Gene3D" id="3.40.309.10">
    <property type="entry name" value="Aldehyde Dehydrogenase, Chain A, domain 2"/>
    <property type="match status" value="1"/>
</dbReference>
<evidence type="ECO:0000256" key="4">
    <source>
        <dbReference type="ARBA" id="ARBA00022857"/>
    </source>
</evidence>
<dbReference type="KEGG" id="bayd:BSPP4475_03315"/>
<comment type="catalytic activity">
    <reaction evidence="6 7">
        <text>L-glutamate 5-semialdehyde + phosphate + NADP(+) = L-glutamyl 5-phosphate + NADPH + H(+)</text>
        <dbReference type="Rhea" id="RHEA:19541"/>
        <dbReference type="ChEBI" id="CHEBI:15378"/>
        <dbReference type="ChEBI" id="CHEBI:43474"/>
        <dbReference type="ChEBI" id="CHEBI:57783"/>
        <dbReference type="ChEBI" id="CHEBI:58066"/>
        <dbReference type="ChEBI" id="CHEBI:58274"/>
        <dbReference type="ChEBI" id="CHEBI:58349"/>
        <dbReference type="EC" id="1.2.1.41"/>
    </reaction>
</comment>
<dbReference type="CDD" id="cd07079">
    <property type="entry name" value="ALDH_F18-19_ProA-GPR"/>
    <property type="match status" value="1"/>
</dbReference>
<dbReference type="GO" id="GO:0004350">
    <property type="term" value="F:glutamate-5-semialdehyde dehydrogenase activity"/>
    <property type="evidence" value="ECO:0007669"/>
    <property type="project" value="UniProtKB-UniRule"/>
</dbReference>
<dbReference type="InterPro" id="IPR016163">
    <property type="entry name" value="Ald_DH_C"/>
</dbReference>
<dbReference type="InterPro" id="IPR000965">
    <property type="entry name" value="GPR_dom"/>
</dbReference>
<dbReference type="HAMAP" id="MF_00412">
    <property type="entry name" value="ProA"/>
    <property type="match status" value="1"/>
</dbReference>
<name>A0AA48M640_9BACL</name>
<accession>A0AA48M640</accession>
<evidence type="ECO:0000313" key="11">
    <source>
        <dbReference type="Proteomes" id="UP001189619"/>
    </source>
</evidence>
<dbReference type="NCBIfam" id="TIGR00407">
    <property type="entry name" value="proA"/>
    <property type="match status" value="1"/>
</dbReference>
<dbReference type="PIRSF" id="PIRSF000151">
    <property type="entry name" value="GPR"/>
    <property type="match status" value="1"/>
</dbReference>
<dbReference type="SUPFAM" id="SSF53720">
    <property type="entry name" value="ALDH-like"/>
    <property type="match status" value="1"/>
</dbReference>
<feature type="region of interest" description="Disordered" evidence="8">
    <location>
        <begin position="1"/>
        <end position="30"/>
    </location>
</feature>
<feature type="domain" description="Aldehyde dehydrogenase" evidence="9">
    <location>
        <begin position="13"/>
        <end position="310"/>
    </location>
</feature>
<keyword evidence="5 7" id="KW-0560">Oxidoreductase</keyword>
<feature type="compositionally biased region" description="Basic and acidic residues" evidence="8">
    <location>
        <begin position="9"/>
        <end position="30"/>
    </location>
</feature>
<dbReference type="InterPro" id="IPR016161">
    <property type="entry name" value="Ald_DH/histidinol_DH"/>
</dbReference>
<dbReference type="PANTHER" id="PTHR11063:SF8">
    <property type="entry name" value="DELTA-1-PYRROLINE-5-CARBOXYLATE SYNTHASE"/>
    <property type="match status" value="1"/>
</dbReference>
<dbReference type="PANTHER" id="PTHR11063">
    <property type="entry name" value="GLUTAMATE SEMIALDEHYDE DEHYDROGENASE"/>
    <property type="match status" value="1"/>
</dbReference>
<organism evidence="10 11">
    <name type="scientific">Brevibacillus aydinogluensis</name>
    <dbReference type="NCBI Taxonomy" id="927786"/>
    <lineage>
        <taxon>Bacteria</taxon>
        <taxon>Bacillati</taxon>
        <taxon>Bacillota</taxon>
        <taxon>Bacilli</taxon>
        <taxon>Bacillales</taxon>
        <taxon>Paenibacillaceae</taxon>
        <taxon>Brevibacillus</taxon>
    </lineage>
</organism>
<dbReference type="InterPro" id="IPR015590">
    <property type="entry name" value="Aldehyde_DH_dom"/>
</dbReference>
<keyword evidence="11" id="KW-1185">Reference proteome</keyword>
<keyword evidence="2 7" id="KW-0028">Amino-acid biosynthesis</keyword>
<dbReference type="PROSITE" id="PS01223">
    <property type="entry name" value="PROA"/>
    <property type="match status" value="1"/>
</dbReference>
<evidence type="ECO:0000259" key="9">
    <source>
        <dbReference type="Pfam" id="PF00171"/>
    </source>
</evidence>
<reference evidence="10" key="1">
    <citation type="submission" date="2023-07" db="EMBL/GenBank/DDBJ databases">
        <authorList>
            <person name="Ivanov I."/>
            <person name="Teneva D."/>
            <person name="Stoikov I."/>
        </authorList>
    </citation>
    <scope>NUCLEOTIDE SEQUENCE</scope>
    <source>
        <strain evidence="10">4475</strain>
    </source>
</reference>
<gene>
    <name evidence="7" type="primary">proA</name>
    <name evidence="10" type="ORF">BSPP4475_03315</name>
</gene>
<keyword evidence="3 7" id="KW-0641">Proline biosynthesis</keyword>
<dbReference type="InterPro" id="IPR012134">
    <property type="entry name" value="Glu-5-SA_DH"/>
</dbReference>
<dbReference type="GO" id="GO:0055129">
    <property type="term" value="P:L-proline biosynthetic process"/>
    <property type="evidence" value="ECO:0007669"/>
    <property type="project" value="UniProtKB-UniRule"/>
</dbReference>
<dbReference type="GO" id="GO:0050661">
    <property type="term" value="F:NADP binding"/>
    <property type="evidence" value="ECO:0007669"/>
    <property type="project" value="InterPro"/>
</dbReference>
<dbReference type="Proteomes" id="UP001189619">
    <property type="component" value="Chromosome"/>
</dbReference>
<keyword evidence="4 7" id="KW-0521">NADP</keyword>
<evidence type="ECO:0000256" key="3">
    <source>
        <dbReference type="ARBA" id="ARBA00022650"/>
    </source>
</evidence>
<dbReference type="InterPro" id="IPR016162">
    <property type="entry name" value="Ald_DH_N"/>
</dbReference>
<dbReference type="GO" id="GO:0005737">
    <property type="term" value="C:cytoplasm"/>
    <property type="evidence" value="ECO:0007669"/>
    <property type="project" value="UniProtKB-SubCell"/>
</dbReference>
<comment type="function">
    <text evidence="7">Catalyzes the NADPH-dependent reduction of L-glutamate 5-phosphate into L-glutamate 5-semialdehyde and phosphate. The product spontaneously undergoes cyclization to form 1-pyrroline-5-carboxylate.</text>
</comment>
<evidence type="ECO:0000256" key="6">
    <source>
        <dbReference type="ARBA" id="ARBA00049024"/>
    </source>
</evidence>
<dbReference type="Pfam" id="PF00171">
    <property type="entry name" value="Aldedh"/>
    <property type="match status" value="1"/>
</dbReference>
<evidence type="ECO:0000256" key="1">
    <source>
        <dbReference type="ARBA" id="ARBA00004985"/>
    </source>
</evidence>
<dbReference type="EC" id="1.2.1.41" evidence="7"/>
<evidence type="ECO:0000313" key="10">
    <source>
        <dbReference type="EMBL" id="CAJ1001350.1"/>
    </source>
</evidence>
<evidence type="ECO:0000256" key="2">
    <source>
        <dbReference type="ARBA" id="ARBA00022605"/>
    </source>
</evidence>
<proteinExistence type="inferred from homology"/>
<sequence>MKQAGDSLALKEMRNVEKSQTEKKPHMEQNLKERVYEQIRLAKQASRHLALLSRPEKDRALKAIGERLLADKAAILAANERDMARAEADGQPAAYLDRLRLTPDRLRDLVEGLGQLVALNDPVGEVTAQWTRPNGLVIQQVRVPLGVIGMVYEARPNVTVDAAAIALKTGNAIVLRGSRSARESNLALTHSIRAALADSGLPAEAVQYLPYDAHESVDLLCTANGLIDVVIPRGGASLISRVLRTSTVPVLETGVGNCHIYIDRTAEYAMAETITLNAKTSRPAVCNAAETLLLHRAWPEAHRRDLLARLMEAGIELRACEETRRLHPELADRLVPATPADWDAEYLGLILAVRTVDSMDDALDHISRHGTGHSEAIVAQDAARAERFLAAVDAAAVYHNASTRFTDGGEFGFGAEIGISTQKLHARGPMGLPALTSSKYVVRGSGQIR</sequence>
<dbReference type="NCBIfam" id="NF001221">
    <property type="entry name" value="PRK00197.1"/>
    <property type="match status" value="1"/>
</dbReference>
<comment type="similarity">
    <text evidence="7">Belongs to the gamma-glutamyl phosphate reductase family.</text>
</comment>
<dbReference type="FunFam" id="3.40.309.10:FF:000006">
    <property type="entry name" value="Gamma-glutamyl phosphate reductase"/>
    <property type="match status" value="1"/>
</dbReference>
<dbReference type="AlphaFoldDB" id="A0AA48M640"/>
<dbReference type="InterPro" id="IPR020593">
    <property type="entry name" value="G-glutamylP_reductase_CS"/>
</dbReference>
<evidence type="ECO:0000256" key="5">
    <source>
        <dbReference type="ARBA" id="ARBA00023002"/>
    </source>
</evidence>
<evidence type="ECO:0000256" key="8">
    <source>
        <dbReference type="SAM" id="MobiDB-lite"/>
    </source>
</evidence>